<reference evidence="1 2" key="1">
    <citation type="submission" date="2018-06" db="EMBL/GenBank/DDBJ databases">
        <authorList>
            <consortium name="Pathogen Informatics"/>
            <person name="Doyle S."/>
        </authorList>
    </citation>
    <scope>NUCLEOTIDE SEQUENCE [LARGE SCALE GENOMIC DNA]</scope>
    <source>
        <strain evidence="1 2">NCTC10786</strain>
    </source>
</reference>
<organism evidence="1 2">
    <name type="scientific">Citrobacter koseri</name>
    <name type="common">Citrobacter diversus</name>
    <dbReference type="NCBI Taxonomy" id="545"/>
    <lineage>
        <taxon>Bacteria</taxon>
        <taxon>Pseudomonadati</taxon>
        <taxon>Pseudomonadota</taxon>
        <taxon>Gammaproteobacteria</taxon>
        <taxon>Enterobacterales</taxon>
        <taxon>Enterobacteriaceae</taxon>
        <taxon>Citrobacter</taxon>
    </lineage>
</organism>
<sequence>MAKRQQLGWWFLCLACVVVIVCTAQRMAGLHALQMAPAATAVVTQADSSSADDASPVTPCELSAKSLLAAPPVLFEGAILALCPVVGPCWRPYAPYACHSFHREQSRLPHSESIYASAYSVNDSLAVADC</sequence>
<protein>
    <recommendedName>
        <fullName evidence="3">Copper resistance protein</fullName>
    </recommendedName>
</protein>
<evidence type="ECO:0000313" key="1">
    <source>
        <dbReference type="EMBL" id="SQB27331.1"/>
    </source>
</evidence>
<dbReference type="Proteomes" id="UP000251584">
    <property type="component" value="Unassembled WGS sequence"/>
</dbReference>
<evidence type="ECO:0000313" key="2">
    <source>
        <dbReference type="Proteomes" id="UP000251584"/>
    </source>
</evidence>
<dbReference type="EMBL" id="UAVY01000003">
    <property type="protein sequence ID" value="SQB27331.1"/>
    <property type="molecule type" value="Genomic_DNA"/>
</dbReference>
<name>A0A2X2VNV2_CITKO</name>
<dbReference type="AlphaFoldDB" id="A0A2X2VNV2"/>
<proteinExistence type="predicted"/>
<evidence type="ECO:0008006" key="3">
    <source>
        <dbReference type="Google" id="ProtNLM"/>
    </source>
</evidence>
<gene>
    <name evidence="1" type="ORF">NCTC10786_02129</name>
</gene>
<accession>A0A2X2VNV2</accession>